<evidence type="ECO:0000313" key="2">
    <source>
        <dbReference type="EMBL" id="PNL60325.1"/>
    </source>
</evidence>
<evidence type="ECO:0000256" key="1">
    <source>
        <dbReference type="SAM" id="Coils"/>
    </source>
</evidence>
<dbReference type="RefSeq" id="WP_019234076.1">
    <property type="nucleotide sequence ID" value="NZ_CAAAHR010000002.1"/>
</dbReference>
<proteinExistence type="predicted"/>
<dbReference type="GeneID" id="98064700"/>
<protein>
    <submittedName>
        <fullName evidence="2">Uncharacterized protein</fullName>
    </submittedName>
</protein>
<accession>A0AAX0WQT4</accession>
<organism evidence="2 3">
    <name type="scientific">Legionella anisa</name>
    <dbReference type="NCBI Taxonomy" id="28082"/>
    <lineage>
        <taxon>Bacteria</taxon>
        <taxon>Pseudomonadati</taxon>
        <taxon>Pseudomonadota</taxon>
        <taxon>Gammaproteobacteria</taxon>
        <taxon>Legionellales</taxon>
        <taxon>Legionellaceae</taxon>
        <taxon>Legionella</taxon>
    </lineage>
</organism>
<keyword evidence="3" id="KW-1185">Reference proteome</keyword>
<feature type="coiled-coil region" evidence="1">
    <location>
        <begin position="34"/>
        <end position="61"/>
    </location>
</feature>
<evidence type="ECO:0000313" key="3">
    <source>
        <dbReference type="Proteomes" id="UP000192511"/>
    </source>
</evidence>
<dbReference type="EMBL" id="NBTX02000004">
    <property type="protein sequence ID" value="PNL60325.1"/>
    <property type="molecule type" value="Genomic_DNA"/>
</dbReference>
<comment type="caution">
    <text evidence="2">The sequence shown here is derived from an EMBL/GenBank/DDBJ whole genome shotgun (WGS) entry which is preliminary data.</text>
</comment>
<dbReference type="AlphaFoldDB" id="A0AAX0WQT4"/>
<gene>
    <name evidence="2" type="ORF">A6J39_003355</name>
</gene>
<dbReference type="Proteomes" id="UP000192511">
    <property type="component" value="Unassembled WGS sequence"/>
</dbReference>
<keyword evidence="1" id="KW-0175">Coiled coil</keyword>
<reference evidence="2" key="1">
    <citation type="submission" date="2017-12" db="EMBL/GenBank/DDBJ databases">
        <title>FDA dAtabase for Regulatory Grade micrObial Sequences (FDA-ARGOS): Supporting development and validation of Infectious Disease Dx tests.</title>
        <authorList>
            <person name="Kerrigan L."/>
            <person name="Tallon L.J."/>
            <person name="Sadzewicz L."/>
            <person name="Sengamalay N."/>
            <person name="Ott S."/>
            <person name="Godinez A."/>
            <person name="Nagaraj S."/>
            <person name="Vavikolanu K."/>
            <person name="Vyas G."/>
            <person name="Nadendla S."/>
            <person name="Aluvathingal J."/>
            <person name="Sichtig H."/>
        </authorList>
    </citation>
    <scope>NUCLEOTIDE SEQUENCE [LARGE SCALE GENOMIC DNA]</scope>
    <source>
        <strain evidence="2">FDAARGOS_200</strain>
    </source>
</reference>
<name>A0AAX0WQT4_9GAMM</name>
<sequence length="95" mass="11174">MSTPITGEIMVEMLNQLVTKHYYATQIIPLISELASFIALNEQLRQTLEEIANKNNFQTNHQVNWSELNSVQRKIINCFFDYLYFTSPQFLRDVD</sequence>